<sequence>MGPKKGKAKKKSKAELEAERVEAERQEALAAAEREKKVEEERRAAEERARVETERRRVVREEELRSLAGEAVEDTEYTAAKAHELARVRMKLGEEAAWQACLRCSKLPSAESDRELNTYLSELLDELEASTEPTLEVVLQKVCRTQTIAASLVARQAEARARRDDDEDARCGAFVSRLRDAVVTLVDRASAHVLQHADAPDVDAAAKERNEFIVTGADLVLDESSDADAGAAPTSSTGGATMGAETLARPGSSATILDHKASGAAPLAIARSALSSLNNAAKDNQIDKRLTIVRCELDEEADAAEIAPANRLEALTRGSLNFGSVNLNLDLPKSLGTQRLGARVVFFPYEHVPVQYLTTTRKKEGAEDEELQEGLLPSADMLVVGGVIQVELVDLPPCRHEIKPRLVMQQITDLATRVRVQHFPLGTELGAYVPIDKVAAPALNQYLRVRLGVPDGIVLPCDQDDDVLRVAWWDTARDGWIDGTTSQVEYNVTKREVGFNATRSGVLAVVQPRTLDLPYVSWALEASASDAPSEVETAQCRLTLVTPRFRLVVEVGAGGACRLVAPRDVPDLRDLLDYDLSPGRLVWALRRSGINVSPEETDSKASHSVKAASLELKLCSEVASLAAGFDFKNCPPELTMTPDRVAVHVRETDVFVGDNPAGAFDDSFTLLVERDVASKTKREAPDVPGDPPELKCGIVVGQQEITLPTDHSPACDESAVSTNQSEGRAAPTDRLDHTSEQSGKTAFSSEEKPTTKTVVPTDQRKETVDAKADESAEKRKTSDSAPPVAASSPTPGRTNGVEKRLVLNDSFLPGHTSHVSLRRCLETVSSQEAMDRVAQAPVVFQQSVTELLHLTRPFSFL</sequence>
<feature type="compositionally biased region" description="Basic and acidic residues" evidence="2">
    <location>
        <begin position="762"/>
        <end position="782"/>
    </location>
</feature>
<protein>
    <recommendedName>
        <fullName evidence="3">IC97/Casc1 N-terminal domain-containing protein</fullName>
    </recommendedName>
</protein>
<feature type="region of interest" description="Disordered" evidence="2">
    <location>
        <begin position="224"/>
        <end position="246"/>
    </location>
</feature>
<dbReference type="InterPro" id="IPR031826">
    <property type="entry name" value="IC97/Casc1_N"/>
</dbReference>
<proteinExistence type="inferred from homology"/>
<feature type="domain" description="IC97/Casc1 N-terminal" evidence="3">
    <location>
        <begin position="31"/>
        <end position="199"/>
    </location>
</feature>
<accession>A0AAD7U4G2</accession>
<evidence type="ECO:0000256" key="2">
    <source>
        <dbReference type="SAM" id="MobiDB-lite"/>
    </source>
</evidence>
<comment type="similarity">
    <text evidence="1">Belongs to the DNAI7 family.</text>
</comment>
<evidence type="ECO:0000313" key="4">
    <source>
        <dbReference type="EMBL" id="KAJ8598176.1"/>
    </source>
</evidence>
<evidence type="ECO:0000313" key="5">
    <source>
        <dbReference type="Proteomes" id="UP001230188"/>
    </source>
</evidence>
<dbReference type="PANTHER" id="PTHR20929">
    <property type="entry name" value="LUNG ADENOMA SUSCEPTIBILITY 1-RELATED"/>
    <property type="match status" value="1"/>
</dbReference>
<dbReference type="Pfam" id="PF15927">
    <property type="entry name" value="Casc1_N"/>
    <property type="match status" value="1"/>
</dbReference>
<feature type="compositionally biased region" description="Low complexity" evidence="2">
    <location>
        <begin position="227"/>
        <end position="246"/>
    </location>
</feature>
<dbReference type="EMBL" id="JAQMWT010000685">
    <property type="protein sequence ID" value="KAJ8598176.1"/>
    <property type="molecule type" value="Genomic_DNA"/>
</dbReference>
<comment type="caution">
    <text evidence="4">The sequence shown here is derived from an EMBL/GenBank/DDBJ whole genome shotgun (WGS) entry which is preliminary data.</text>
</comment>
<keyword evidence="5" id="KW-1185">Reference proteome</keyword>
<organism evidence="4 5">
    <name type="scientific">Chrysophaeum taylorii</name>
    <dbReference type="NCBI Taxonomy" id="2483200"/>
    <lineage>
        <taxon>Eukaryota</taxon>
        <taxon>Sar</taxon>
        <taxon>Stramenopiles</taxon>
        <taxon>Ochrophyta</taxon>
        <taxon>Pelagophyceae</taxon>
        <taxon>Pelagomonadales</taxon>
        <taxon>Pelagomonadaceae</taxon>
        <taxon>Chrysophaeum</taxon>
    </lineage>
</organism>
<dbReference type="PANTHER" id="PTHR20929:SF11">
    <property type="entry name" value="DYNEIN AXONEMAL INTERMEDIATE CHAIN 7"/>
    <property type="match status" value="1"/>
</dbReference>
<evidence type="ECO:0000256" key="1">
    <source>
        <dbReference type="ARBA" id="ARBA00024332"/>
    </source>
</evidence>
<reference evidence="4" key="1">
    <citation type="submission" date="2023-01" db="EMBL/GenBank/DDBJ databases">
        <title>Metagenome sequencing of chrysophaentin producing Chrysophaeum taylorii.</title>
        <authorList>
            <person name="Davison J."/>
            <person name="Bewley C."/>
        </authorList>
    </citation>
    <scope>NUCLEOTIDE SEQUENCE</scope>
    <source>
        <strain evidence="4">NIES-1699</strain>
    </source>
</reference>
<feature type="compositionally biased region" description="Low complexity" evidence="2">
    <location>
        <begin position="784"/>
        <end position="793"/>
    </location>
</feature>
<evidence type="ECO:0000259" key="3">
    <source>
        <dbReference type="Pfam" id="PF15927"/>
    </source>
</evidence>
<dbReference type="Proteomes" id="UP001230188">
    <property type="component" value="Unassembled WGS sequence"/>
</dbReference>
<dbReference type="GO" id="GO:0008017">
    <property type="term" value="F:microtubule binding"/>
    <property type="evidence" value="ECO:0007669"/>
    <property type="project" value="TreeGrafter"/>
</dbReference>
<feature type="region of interest" description="Disordered" evidence="2">
    <location>
        <begin position="1"/>
        <end position="53"/>
    </location>
</feature>
<dbReference type="GO" id="GO:0048487">
    <property type="term" value="F:beta-tubulin binding"/>
    <property type="evidence" value="ECO:0007669"/>
    <property type="project" value="TreeGrafter"/>
</dbReference>
<feature type="compositionally biased region" description="Basic residues" evidence="2">
    <location>
        <begin position="1"/>
        <end position="12"/>
    </location>
</feature>
<dbReference type="GO" id="GO:0005930">
    <property type="term" value="C:axoneme"/>
    <property type="evidence" value="ECO:0007669"/>
    <property type="project" value="TreeGrafter"/>
</dbReference>
<dbReference type="InterPro" id="IPR023247">
    <property type="entry name" value="IC97/Dnai7-like"/>
</dbReference>
<gene>
    <name evidence="4" type="ORF">CTAYLR_007365</name>
</gene>
<dbReference type="AlphaFoldDB" id="A0AAD7U4G2"/>
<feature type="region of interest" description="Disordered" evidence="2">
    <location>
        <begin position="708"/>
        <end position="801"/>
    </location>
</feature>
<feature type="compositionally biased region" description="Basic and acidic residues" evidence="2">
    <location>
        <begin position="13"/>
        <end position="53"/>
    </location>
</feature>
<name>A0AAD7U4G2_9STRA</name>